<dbReference type="EMBL" id="JABAHZ010000007">
    <property type="protein sequence ID" value="NLR81997.1"/>
    <property type="molecule type" value="Genomic_DNA"/>
</dbReference>
<dbReference type="InterPro" id="IPR001077">
    <property type="entry name" value="COMT_C"/>
</dbReference>
<feature type="domain" description="BVU-1015-like N-terminal dimerisation-like" evidence="5">
    <location>
        <begin position="17"/>
        <end position="87"/>
    </location>
</feature>
<dbReference type="Pfam" id="PF21212">
    <property type="entry name" value="Dimerisation2-like_dom"/>
    <property type="match status" value="1"/>
</dbReference>
<dbReference type="SUPFAM" id="SSF53335">
    <property type="entry name" value="S-adenosyl-L-methionine-dependent methyltransferases"/>
    <property type="match status" value="1"/>
</dbReference>
<evidence type="ECO:0000256" key="2">
    <source>
        <dbReference type="ARBA" id="ARBA00022679"/>
    </source>
</evidence>
<evidence type="ECO:0000313" key="6">
    <source>
        <dbReference type="EMBL" id="NLR81997.1"/>
    </source>
</evidence>
<keyword evidence="2 6" id="KW-0808">Transferase</keyword>
<dbReference type="AlphaFoldDB" id="A0A847SSE1"/>
<dbReference type="PANTHER" id="PTHR43712">
    <property type="entry name" value="PUTATIVE (AFU_ORTHOLOGUE AFUA_4G14580)-RELATED"/>
    <property type="match status" value="1"/>
</dbReference>
<dbReference type="InterPro" id="IPR049480">
    <property type="entry name" value="BVU_1015-like_N"/>
</dbReference>
<comment type="caution">
    <text evidence="6">The sequence shown here is derived from an EMBL/GenBank/DDBJ whole genome shotgun (WGS) entry which is preliminary data.</text>
</comment>
<feature type="domain" description="O-methyltransferase C-terminal" evidence="4">
    <location>
        <begin position="181"/>
        <end position="318"/>
    </location>
</feature>
<sequence length="356" mass="40110">MVVFNKETKTALEAKEAALRLAFAPIAFQATRALRDMGILTAVSNSRSAGITIEEIMEQTGMSRYAVRVLLEAGLGMELIIVNDKRYTLTKTGYFILHDRLTQINMDFSQDICYKGMNHLQESLREGKPAGLRELGPWDTIYPGLSLLPQEVGKSWFDFDHYYSDLATPAALDIVFENKPKRLLDIGGNTGKWALACTAKDPEVEVTIFDLPGQAGLAQQKMKDAGVENRVHFHIANILHEEVPFPKGFDAIWMSQFLDCFSEAEIVSILKRCREALNADGTIYILEPFWNRQQFKSAAFCLQQTSLYFTAMANGNSQMYHTDDFFQCIADAGLRIVEENNQMGINYTLLKCKKAE</sequence>
<dbReference type="Gene3D" id="1.10.10.10">
    <property type="entry name" value="Winged helix-like DNA-binding domain superfamily/Winged helix DNA-binding domain"/>
    <property type="match status" value="1"/>
</dbReference>
<evidence type="ECO:0000259" key="4">
    <source>
        <dbReference type="Pfam" id="PF00891"/>
    </source>
</evidence>
<dbReference type="PIRSF" id="PIRSF005739">
    <property type="entry name" value="O-mtase"/>
    <property type="match status" value="1"/>
</dbReference>
<protein>
    <submittedName>
        <fullName evidence="6">Methyltransferase</fullName>
    </submittedName>
</protein>
<gene>
    <name evidence="6" type="ORF">HGH91_25485</name>
</gene>
<dbReference type="CDD" id="cd02440">
    <property type="entry name" value="AdoMet_MTases"/>
    <property type="match status" value="1"/>
</dbReference>
<keyword evidence="7" id="KW-1185">Reference proteome</keyword>
<evidence type="ECO:0000256" key="3">
    <source>
        <dbReference type="ARBA" id="ARBA00022691"/>
    </source>
</evidence>
<dbReference type="Gene3D" id="3.40.50.150">
    <property type="entry name" value="Vaccinia Virus protein VP39"/>
    <property type="match status" value="1"/>
</dbReference>
<dbReference type="InterPro" id="IPR016461">
    <property type="entry name" value="COMT-like"/>
</dbReference>
<dbReference type="Pfam" id="PF00891">
    <property type="entry name" value="Methyltransf_2"/>
    <property type="match status" value="1"/>
</dbReference>
<dbReference type="Proteomes" id="UP000552864">
    <property type="component" value="Unassembled WGS sequence"/>
</dbReference>
<reference evidence="6 7" key="1">
    <citation type="submission" date="2020-04" db="EMBL/GenBank/DDBJ databases">
        <authorList>
            <person name="Yin C."/>
        </authorList>
    </citation>
    <scope>NUCLEOTIDE SEQUENCE [LARGE SCALE GENOMIC DNA]</scope>
    <source>
        <strain evidence="6 7">Ak56</strain>
    </source>
</reference>
<organism evidence="6 7">
    <name type="scientific">Chitinophaga eiseniae</name>
    <dbReference type="NCBI Taxonomy" id="634771"/>
    <lineage>
        <taxon>Bacteria</taxon>
        <taxon>Pseudomonadati</taxon>
        <taxon>Bacteroidota</taxon>
        <taxon>Chitinophagia</taxon>
        <taxon>Chitinophagales</taxon>
        <taxon>Chitinophagaceae</taxon>
        <taxon>Chitinophaga</taxon>
    </lineage>
</organism>
<dbReference type="GO" id="GO:0008171">
    <property type="term" value="F:O-methyltransferase activity"/>
    <property type="evidence" value="ECO:0007669"/>
    <property type="project" value="InterPro"/>
</dbReference>
<dbReference type="PROSITE" id="PS51683">
    <property type="entry name" value="SAM_OMT_II"/>
    <property type="match status" value="1"/>
</dbReference>
<name>A0A847SSE1_9BACT</name>
<dbReference type="InterPro" id="IPR036390">
    <property type="entry name" value="WH_DNA-bd_sf"/>
</dbReference>
<evidence type="ECO:0000256" key="1">
    <source>
        <dbReference type="ARBA" id="ARBA00022603"/>
    </source>
</evidence>
<keyword evidence="3" id="KW-0949">S-adenosyl-L-methionine</keyword>
<evidence type="ECO:0000313" key="7">
    <source>
        <dbReference type="Proteomes" id="UP000552864"/>
    </source>
</evidence>
<accession>A0A847SSE1</accession>
<dbReference type="GO" id="GO:0032259">
    <property type="term" value="P:methylation"/>
    <property type="evidence" value="ECO:0007669"/>
    <property type="project" value="UniProtKB-KW"/>
</dbReference>
<evidence type="ECO:0000259" key="5">
    <source>
        <dbReference type="Pfam" id="PF21212"/>
    </source>
</evidence>
<dbReference type="PANTHER" id="PTHR43712:SF2">
    <property type="entry name" value="O-METHYLTRANSFERASE CICE"/>
    <property type="match status" value="1"/>
</dbReference>
<dbReference type="SUPFAM" id="SSF46785">
    <property type="entry name" value="Winged helix' DNA-binding domain"/>
    <property type="match status" value="1"/>
</dbReference>
<dbReference type="Gene3D" id="1.20.58.1390">
    <property type="match status" value="1"/>
</dbReference>
<proteinExistence type="predicted"/>
<keyword evidence="1 6" id="KW-0489">Methyltransferase</keyword>
<dbReference type="InterPro" id="IPR036388">
    <property type="entry name" value="WH-like_DNA-bd_sf"/>
</dbReference>
<dbReference type="InterPro" id="IPR029063">
    <property type="entry name" value="SAM-dependent_MTases_sf"/>
</dbReference>